<reference evidence="1" key="1">
    <citation type="submission" date="2020-05" db="EMBL/GenBank/DDBJ databases">
        <title>Large-scale comparative analyses of tick genomes elucidate their genetic diversity and vector capacities.</title>
        <authorList>
            <person name="Jia N."/>
            <person name="Wang J."/>
            <person name="Shi W."/>
            <person name="Du L."/>
            <person name="Sun Y."/>
            <person name="Zhan W."/>
            <person name="Jiang J."/>
            <person name="Wang Q."/>
            <person name="Zhang B."/>
            <person name="Ji P."/>
            <person name="Sakyi L.B."/>
            <person name="Cui X."/>
            <person name="Yuan T."/>
            <person name="Jiang B."/>
            <person name="Yang W."/>
            <person name="Lam T.T.-Y."/>
            <person name="Chang Q."/>
            <person name="Ding S."/>
            <person name="Wang X."/>
            <person name="Zhu J."/>
            <person name="Ruan X."/>
            <person name="Zhao L."/>
            <person name="Wei J."/>
            <person name="Que T."/>
            <person name="Du C."/>
            <person name="Cheng J."/>
            <person name="Dai P."/>
            <person name="Han X."/>
            <person name="Huang E."/>
            <person name="Gao Y."/>
            <person name="Liu J."/>
            <person name="Shao H."/>
            <person name="Ye R."/>
            <person name="Li L."/>
            <person name="Wei W."/>
            <person name="Wang X."/>
            <person name="Wang C."/>
            <person name="Yang T."/>
            <person name="Huo Q."/>
            <person name="Li W."/>
            <person name="Guo W."/>
            <person name="Chen H."/>
            <person name="Zhou L."/>
            <person name="Ni X."/>
            <person name="Tian J."/>
            <person name="Zhou Y."/>
            <person name="Sheng Y."/>
            <person name="Liu T."/>
            <person name="Pan Y."/>
            <person name="Xia L."/>
            <person name="Li J."/>
            <person name="Zhao F."/>
            <person name="Cao W."/>
        </authorList>
    </citation>
    <scope>NUCLEOTIDE SEQUENCE</scope>
    <source>
        <strain evidence="1">Hyas-2018</strain>
    </source>
</reference>
<proteinExistence type="predicted"/>
<evidence type="ECO:0000313" key="1">
    <source>
        <dbReference type="EMBL" id="KAH6934170.1"/>
    </source>
</evidence>
<comment type="caution">
    <text evidence="1">The sequence shown here is derived from an EMBL/GenBank/DDBJ whole genome shotgun (WGS) entry which is preliminary data.</text>
</comment>
<sequence>MRAGAQTSLADRALIHRARLNLLLLNGACMWAPPSRDKSCHICGYVRETLPHIVNTTSPKAHATRLDATS</sequence>
<keyword evidence="2" id="KW-1185">Reference proteome</keyword>
<protein>
    <submittedName>
        <fullName evidence="1">Uncharacterized protein</fullName>
    </submittedName>
</protein>
<name>A0ACB7SHS6_HYAAI</name>
<dbReference type="EMBL" id="CM023484">
    <property type="protein sequence ID" value="KAH6934170.1"/>
    <property type="molecule type" value="Genomic_DNA"/>
</dbReference>
<gene>
    <name evidence="1" type="ORF">HPB50_021472</name>
</gene>
<organism evidence="1 2">
    <name type="scientific">Hyalomma asiaticum</name>
    <name type="common">Tick</name>
    <dbReference type="NCBI Taxonomy" id="266040"/>
    <lineage>
        <taxon>Eukaryota</taxon>
        <taxon>Metazoa</taxon>
        <taxon>Ecdysozoa</taxon>
        <taxon>Arthropoda</taxon>
        <taxon>Chelicerata</taxon>
        <taxon>Arachnida</taxon>
        <taxon>Acari</taxon>
        <taxon>Parasitiformes</taxon>
        <taxon>Ixodida</taxon>
        <taxon>Ixodoidea</taxon>
        <taxon>Ixodidae</taxon>
        <taxon>Hyalomminae</taxon>
        <taxon>Hyalomma</taxon>
    </lineage>
</organism>
<accession>A0ACB7SHS6</accession>
<dbReference type="Proteomes" id="UP000821845">
    <property type="component" value="Chromosome 4"/>
</dbReference>
<evidence type="ECO:0000313" key="2">
    <source>
        <dbReference type="Proteomes" id="UP000821845"/>
    </source>
</evidence>